<reference evidence="1 2" key="1">
    <citation type="submission" date="2019-03" db="EMBL/GenBank/DDBJ databases">
        <title>Single cell metagenomics reveals metabolic interactions within the superorganism composed of flagellate Streblomastix strix and complex community of Bacteroidetes bacteria on its surface.</title>
        <authorList>
            <person name="Treitli S.C."/>
            <person name="Kolisko M."/>
            <person name="Husnik F."/>
            <person name="Keeling P."/>
            <person name="Hampl V."/>
        </authorList>
    </citation>
    <scope>NUCLEOTIDE SEQUENCE [LARGE SCALE GENOMIC DNA]</scope>
    <source>
        <strain evidence="1">ST1C</strain>
    </source>
</reference>
<name>A0A5J4UIL0_9EUKA</name>
<sequence length="156" mass="18179">MHLQYLNYTILPQARVYYHKLRSAKSLLQVLNPLRIIFTTESTILLCYVNCEPVKNTKFLILLRTPGLPYLGMIFHHHLLRAIVRGVALSMAERQKIQKLNEENHQSPAQIAIAVYGPYETVRKLCLREDMLIEPKIRGRKTKLNLCAQFNNYDQS</sequence>
<proteinExistence type="predicted"/>
<protein>
    <submittedName>
        <fullName evidence="1">Uncharacterized protein</fullName>
    </submittedName>
</protein>
<gene>
    <name evidence="1" type="ORF">EZS28_035068</name>
</gene>
<accession>A0A5J4UIL0</accession>
<dbReference type="AlphaFoldDB" id="A0A5J4UIL0"/>
<dbReference type="EMBL" id="SNRW01016403">
    <property type="protein sequence ID" value="KAA6369405.1"/>
    <property type="molecule type" value="Genomic_DNA"/>
</dbReference>
<evidence type="ECO:0000313" key="2">
    <source>
        <dbReference type="Proteomes" id="UP000324800"/>
    </source>
</evidence>
<evidence type="ECO:0000313" key="1">
    <source>
        <dbReference type="EMBL" id="KAA6369405.1"/>
    </source>
</evidence>
<comment type="caution">
    <text evidence="1">The sequence shown here is derived from an EMBL/GenBank/DDBJ whole genome shotgun (WGS) entry which is preliminary data.</text>
</comment>
<dbReference type="Proteomes" id="UP000324800">
    <property type="component" value="Unassembled WGS sequence"/>
</dbReference>
<organism evidence="1 2">
    <name type="scientific">Streblomastix strix</name>
    <dbReference type="NCBI Taxonomy" id="222440"/>
    <lineage>
        <taxon>Eukaryota</taxon>
        <taxon>Metamonada</taxon>
        <taxon>Preaxostyla</taxon>
        <taxon>Oxymonadida</taxon>
        <taxon>Streblomastigidae</taxon>
        <taxon>Streblomastix</taxon>
    </lineage>
</organism>